<evidence type="ECO:0000313" key="2">
    <source>
        <dbReference type="EMBL" id="SHK11533.1"/>
    </source>
</evidence>
<keyword evidence="3" id="KW-1185">Reference proteome</keyword>
<dbReference type="OrthoDB" id="7864792at2"/>
<organism evidence="2 3">
    <name type="scientific">Shimia gijangensis</name>
    <dbReference type="NCBI Taxonomy" id="1470563"/>
    <lineage>
        <taxon>Bacteria</taxon>
        <taxon>Pseudomonadati</taxon>
        <taxon>Pseudomonadota</taxon>
        <taxon>Alphaproteobacteria</taxon>
        <taxon>Rhodobacterales</taxon>
        <taxon>Roseobacteraceae</taxon>
    </lineage>
</organism>
<evidence type="ECO:0000256" key="1">
    <source>
        <dbReference type="SAM" id="SignalP"/>
    </source>
</evidence>
<keyword evidence="1" id="KW-0732">Signal</keyword>
<reference evidence="3" key="1">
    <citation type="submission" date="2016-11" db="EMBL/GenBank/DDBJ databases">
        <authorList>
            <person name="Varghese N."/>
            <person name="Submissions S."/>
        </authorList>
    </citation>
    <scope>NUCLEOTIDE SEQUENCE [LARGE SCALE GENOMIC DNA]</scope>
    <source>
        <strain evidence="3">DSM 100564</strain>
    </source>
</reference>
<dbReference type="STRING" id="1470563.SAMN05444000_11951"/>
<accession>A0A1M6PU88</accession>
<dbReference type="RefSeq" id="WP_073254839.1">
    <property type="nucleotide sequence ID" value="NZ_FQZQ01000019.1"/>
</dbReference>
<feature type="chain" id="PRO_5012252026" evidence="1">
    <location>
        <begin position="20"/>
        <end position="172"/>
    </location>
</feature>
<dbReference type="AlphaFoldDB" id="A0A1M6PU88"/>
<feature type="signal peptide" evidence="1">
    <location>
        <begin position="1"/>
        <end position="19"/>
    </location>
</feature>
<proteinExistence type="predicted"/>
<name>A0A1M6PU88_9RHOB</name>
<dbReference type="Proteomes" id="UP000183982">
    <property type="component" value="Unassembled WGS sequence"/>
</dbReference>
<evidence type="ECO:0000313" key="3">
    <source>
        <dbReference type="Proteomes" id="UP000183982"/>
    </source>
</evidence>
<protein>
    <submittedName>
        <fullName evidence="2">Uncharacterized protein</fullName>
    </submittedName>
</protein>
<gene>
    <name evidence="2" type="ORF">SAMN05444000_11951</name>
</gene>
<dbReference type="EMBL" id="FQZQ01000019">
    <property type="protein sequence ID" value="SHK11533.1"/>
    <property type="molecule type" value="Genomic_DNA"/>
</dbReference>
<sequence length="172" mass="19171">MRLTISAIAVMLTPVAAQAIVVTPYREISLQCQSVQTCQTNGTCAVDTSRKVVLSFEEAVYRSSYAPFTPKREAWPRAVVVTGRGEVTSKVNTTYRTLSKVLGADAVWRKANFEERVEGWFGPELPVARKAGSPAAEPSYQIFQTQTQKLETPTVFKTKARSVIEYKCKEMR</sequence>